<dbReference type="EMBL" id="JBFNXX010000003">
    <property type="protein sequence ID" value="MEW9918854.1"/>
    <property type="molecule type" value="Genomic_DNA"/>
</dbReference>
<dbReference type="RefSeq" id="WP_367876562.1">
    <property type="nucleotide sequence ID" value="NZ_JBFNXX010000003.1"/>
</dbReference>
<gene>
    <name evidence="2" type="ORF">AB2B41_04535</name>
</gene>
<proteinExistence type="predicted"/>
<comment type="caution">
    <text evidence="2">The sequence shown here is derived from an EMBL/GenBank/DDBJ whole genome shotgun (WGS) entry which is preliminary data.</text>
</comment>
<dbReference type="Pfam" id="PF14384">
    <property type="entry name" value="BrnA_antitoxin"/>
    <property type="match status" value="1"/>
</dbReference>
<organism evidence="2 3">
    <name type="scientific">Sulfitobacter sediminis</name>
    <dbReference type="NCBI Taxonomy" id="3234186"/>
    <lineage>
        <taxon>Bacteria</taxon>
        <taxon>Pseudomonadati</taxon>
        <taxon>Pseudomonadota</taxon>
        <taxon>Alphaproteobacteria</taxon>
        <taxon>Rhodobacterales</taxon>
        <taxon>Roseobacteraceae</taxon>
        <taxon>Sulfitobacter</taxon>
    </lineage>
</organism>
<accession>A0ABV3RIX9</accession>
<evidence type="ECO:0000313" key="3">
    <source>
        <dbReference type="Proteomes" id="UP001556098"/>
    </source>
</evidence>
<name>A0ABV3RIX9_9RHOB</name>
<feature type="compositionally biased region" description="Acidic residues" evidence="1">
    <location>
        <begin position="11"/>
        <end position="21"/>
    </location>
</feature>
<dbReference type="Proteomes" id="UP001556098">
    <property type="component" value="Unassembled WGS sequence"/>
</dbReference>
<evidence type="ECO:0000256" key="1">
    <source>
        <dbReference type="SAM" id="MobiDB-lite"/>
    </source>
</evidence>
<reference evidence="2 3" key="1">
    <citation type="submission" date="2024-07" db="EMBL/GenBank/DDBJ databases">
        <title>Marimonas sp.nov., isolated from tidal-flat sediment.</title>
        <authorList>
            <person name="Jayan J.N."/>
            <person name="Lee S.S."/>
        </authorList>
    </citation>
    <scope>NUCLEOTIDE SEQUENCE [LARGE SCALE GENOMIC DNA]</scope>
    <source>
        <strain evidence="2 3">MJW-29</strain>
    </source>
</reference>
<sequence>MGKEHLKASEPDDENPEWTEEDFARAKPVDTFPELARLVKPGRPAMAEAERKQRVTMYLDQDVIAVLKKDGRGWQTRANETLRKALGLAER</sequence>
<dbReference type="InterPro" id="IPR025528">
    <property type="entry name" value="BrnA_antitoxin"/>
</dbReference>
<protein>
    <submittedName>
        <fullName evidence="2">BrnA antitoxin family protein</fullName>
    </submittedName>
</protein>
<evidence type="ECO:0000313" key="2">
    <source>
        <dbReference type="EMBL" id="MEW9918854.1"/>
    </source>
</evidence>
<feature type="region of interest" description="Disordered" evidence="1">
    <location>
        <begin position="1"/>
        <end position="26"/>
    </location>
</feature>
<keyword evidence="3" id="KW-1185">Reference proteome</keyword>
<feature type="compositionally biased region" description="Basic and acidic residues" evidence="1">
    <location>
        <begin position="1"/>
        <end position="10"/>
    </location>
</feature>